<organism evidence="2 3">
    <name type="scientific">Mauremys mutica</name>
    <name type="common">yellowpond turtle</name>
    <dbReference type="NCBI Taxonomy" id="74926"/>
    <lineage>
        <taxon>Eukaryota</taxon>
        <taxon>Metazoa</taxon>
        <taxon>Chordata</taxon>
        <taxon>Craniata</taxon>
        <taxon>Vertebrata</taxon>
        <taxon>Euteleostomi</taxon>
        <taxon>Archelosauria</taxon>
        <taxon>Testudinata</taxon>
        <taxon>Testudines</taxon>
        <taxon>Cryptodira</taxon>
        <taxon>Durocryptodira</taxon>
        <taxon>Testudinoidea</taxon>
        <taxon>Geoemydidae</taxon>
        <taxon>Geoemydinae</taxon>
        <taxon>Mauremys</taxon>
    </lineage>
</organism>
<dbReference type="AlphaFoldDB" id="A0A9D3WN62"/>
<sequence>MTEHGLRGAQQRPVEAGPWGLPLRVQSGRGVAREPSWESPQPSPAQAAGEAHVEDWEPLPVGLANQCKIACVSQSCPRPPGMDSWSPVGLCRFSCAIGAPQSGALRAPR</sequence>
<reference evidence="2" key="1">
    <citation type="submission" date="2021-09" db="EMBL/GenBank/DDBJ databases">
        <title>The genome of Mauremys mutica provides insights into the evolution of semi-aquatic lifestyle.</title>
        <authorList>
            <person name="Gong S."/>
            <person name="Gao Y."/>
        </authorList>
    </citation>
    <scope>NUCLEOTIDE SEQUENCE</scope>
    <source>
        <strain evidence="2">MM-2020</strain>
        <tissue evidence="2">Muscle</tissue>
    </source>
</reference>
<accession>A0A9D3WN62</accession>
<comment type="caution">
    <text evidence="2">The sequence shown here is derived from an EMBL/GenBank/DDBJ whole genome shotgun (WGS) entry which is preliminary data.</text>
</comment>
<gene>
    <name evidence="2" type="ORF">KIL84_016266</name>
</gene>
<name>A0A9D3WN62_9SAUR</name>
<evidence type="ECO:0000256" key="1">
    <source>
        <dbReference type="SAM" id="MobiDB-lite"/>
    </source>
</evidence>
<evidence type="ECO:0000313" key="2">
    <source>
        <dbReference type="EMBL" id="KAH1167094.1"/>
    </source>
</evidence>
<keyword evidence="3" id="KW-1185">Reference proteome</keyword>
<protein>
    <submittedName>
        <fullName evidence="2">Uncharacterized protein</fullName>
    </submittedName>
</protein>
<feature type="region of interest" description="Disordered" evidence="1">
    <location>
        <begin position="1"/>
        <end position="53"/>
    </location>
</feature>
<proteinExistence type="predicted"/>
<dbReference type="EMBL" id="JAHDVG010000487">
    <property type="protein sequence ID" value="KAH1167094.1"/>
    <property type="molecule type" value="Genomic_DNA"/>
</dbReference>
<dbReference type="Proteomes" id="UP000827986">
    <property type="component" value="Unassembled WGS sequence"/>
</dbReference>
<evidence type="ECO:0000313" key="3">
    <source>
        <dbReference type="Proteomes" id="UP000827986"/>
    </source>
</evidence>